<evidence type="ECO:0000256" key="6">
    <source>
        <dbReference type="ARBA" id="ARBA00023136"/>
    </source>
</evidence>
<keyword evidence="7 8" id="KW-0998">Cell outer membrane</keyword>
<dbReference type="SUPFAM" id="SSF49464">
    <property type="entry name" value="Carboxypeptidase regulatory domain-like"/>
    <property type="match status" value="1"/>
</dbReference>
<dbReference type="NCBIfam" id="TIGR01782">
    <property type="entry name" value="TonB-Xanth-Caul"/>
    <property type="match status" value="1"/>
</dbReference>
<feature type="domain" description="TonB-dependent receptor-like beta-barrel" evidence="10">
    <location>
        <begin position="471"/>
        <end position="891"/>
    </location>
</feature>
<dbReference type="CDD" id="cd01347">
    <property type="entry name" value="ligand_gated_channel"/>
    <property type="match status" value="1"/>
</dbReference>
<keyword evidence="13" id="KW-1185">Reference proteome</keyword>
<evidence type="ECO:0000256" key="3">
    <source>
        <dbReference type="ARBA" id="ARBA00022452"/>
    </source>
</evidence>
<dbReference type="OrthoDB" id="8727862at2"/>
<accession>A0A364Y0J1</accession>
<sequence>MRKNLLLKISLLLSVTVAFIVAPIVNATAVEKHAVTGAIVGRVLDESGLALPGANILVKELNVGTTTDVNGDFILIDLTDGDYTLQVSFIGYTPVDQNVRIESSVITPVIITLNSGLTMDGEVVVLGDRLKGQAKALSQQYAANNITNIVAADQIGRFPDSNIGDAMKRIPGITMQYDQGEARFGIIRGTAPALNSYMVNGERVPSAEGDTRSVQLDLIPADMIQTIEVNKAITPDMDADAIGGSVNLVTRSAPSGLRISGTAAAGYGLIRQNPIGSGSLVIGNRFFADKLGIIVSGSYYNNKFGSDNVEATWEQDDDGNMFVEEIEVRKYDVQRVRRSVSAAFDFKLAPNHTLFLKGLYNHRDDWENRYRLRYRDLEYQADESAELTGVTIVRETKGGGDDRGKDARLEDQRTGNVSLSGEHIFGKVKTTWSATLAKASEERPDERYIAWETEDVTGVVDIGNPRKPNFTPTSDVSPSAYALNDISTEDQYTEEKDRNFKLNFTIPLNSGYDKDVIKFGGRLRLKEKYRNNKFWSAEPDFESMGEYPVVDQTSSDFQAGNYNVGPFTTANYLGSLDLRNPNLFELEAGEEGIVENFNAEENISGGYAMIDKTIGKQLSFVAGLRIEHTDINYQGFVFSDGEIQQATGSDNYTNVFPSVHARFNATDDLIIRAAWTNSLARPNYYDLVPYRLVENTDEFLGIGNPKLKPTQSMNLDLMGEKYFESVGIISAGGFYKKLTDIIYTYGVDDYMDDDGNTFERFEQPRNGGGADIVGFEVALQRQLTFLPGIWKGIGVYANYTFTKSEAEEIPGREGEELGLPGTAKNMLNTSLSFESKKLVLRLSLNYTSDYVDELGEKSSKDRYYDKQTFLDFNGSYTVAPKWRIFAEANNLTNQPLRYYQGVQARTAQLEYYRQRFTLGVKFDLFDTKE</sequence>
<dbReference type="GO" id="GO:0009279">
    <property type="term" value="C:cell outer membrane"/>
    <property type="evidence" value="ECO:0007669"/>
    <property type="project" value="UniProtKB-SubCell"/>
</dbReference>
<dbReference type="InterPro" id="IPR000531">
    <property type="entry name" value="Beta-barrel_TonB"/>
</dbReference>
<keyword evidence="4 8" id="KW-0812">Transmembrane</keyword>
<keyword evidence="2 8" id="KW-0813">Transport</keyword>
<evidence type="ECO:0000256" key="4">
    <source>
        <dbReference type="ARBA" id="ARBA00022692"/>
    </source>
</evidence>
<protein>
    <submittedName>
        <fullName evidence="12">TonB-dependent receptor</fullName>
    </submittedName>
</protein>
<dbReference type="Pfam" id="PF13715">
    <property type="entry name" value="CarbopepD_reg_2"/>
    <property type="match status" value="1"/>
</dbReference>
<dbReference type="Proteomes" id="UP000251889">
    <property type="component" value="Unassembled WGS sequence"/>
</dbReference>
<reference evidence="12 13" key="1">
    <citation type="submission" date="2018-06" db="EMBL/GenBank/DDBJ databases">
        <title>Chryseolinea flavus sp. nov., a member of the phylum Bacteroidetes isolated from soil.</title>
        <authorList>
            <person name="Li Y."/>
            <person name="Wang J."/>
        </authorList>
    </citation>
    <scope>NUCLEOTIDE SEQUENCE [LARGE SCALE GENOMIC DNA]</scope>
    <source>
        <strain evidence="12 13">SDU1-6</strain>
    </source>
</reference>
<evidence type="ECO:0000256" key="5">
    <source>
        <dbReference type="ARBA" id="ARBA00023077"/>
    </source>
</evidence>
<evidence type="ECO:0000256" key="9">
    <source>
        <dbReference type="RuleBase" id="RU003357"/>
    </source>
</evidence>
<organism evidence="12 13">
    <name type="scientific">Pseudochryseolinea flava</name>
    <dbReference type="NCBI Taxonomy" id="2059302"/>
    <lineage>
        <taxon>Bacteria</taxon>
        <taxon>Pseudomonadati</taxon>
        <taxon>Bacteroidota</taxon>
        <taxon>Cytophagia</taxon>
        <taxon>Cytophagales</taxon>
        <taxon>Fulvivirgaceae</taxon>
        <taxon>Pseudochryseolinea</taxon>
    </lineage>
</organism>
<dbReference type="PROSITE" id="PS52016">
    <property type="entry name" value="TONB_DEPENDENT_REC_3"/>
    <property type="match status" value="1"/>
</dbReference>
<dbReference type="InterPro" id="IPR008969">
    <property type="entry name" value="CarboxyPept-like_regulatory"/>
</dbReference>
<keyword evidence="12" id="KW-0675">Receptor</keyword>
<evidence type="ECO:0000259" key="10">
    <source>
        <dbReference type="Pfam" id="PF00593"/>
    </source>
</evidence>
<dbReference type="RefSeq" id="WP_112747664.1">
    <property type="nucleotide sequence ID" value="NZ_QMFY01000007.1"/>
</dbReference>
<proteinExistence type="inferred from homology"/>
<keyword evidence="5 9" id="KW-0798">TonB box</keyword>
<dbReference type="PANTHER" id="PTHR40980">
    <property type="entry name" value="PLUG DOMAIN-CONTAINING PROTEIN"/>
    <property type="match status" value="1"/>
</dbReference>
<evidence type="ECO:0000256" key="2">
    <source>
        <dbReference type="ARBA" id="ARBA00022448"/>
    </source>
</evidence>
<comment type="similarity">
    <text evidence="8 9">Belongs to the TonB-dependent receptor family.</text>
</comment>
<evidence type="ECO:0000256" key="7">
    <source>
        <dbReference type="ARBA" id="ARBA00023237"/>
    </source>
</evidence>
<evidence type="ECO:0000313" key="13">
    <source>
        <dbReference type="Proteomes" id="UP000251889"/>
    </source>
</evidence>
<feature type="domain" description="TonB-dependent receptor plug" evidence="11">
    <location>
        <begin position="146"/>
        <end position="244"/>
    </location>
</feature>
<evidence type="ECO:0000256" key="8">
    <source>
        <dbReference type="PROSITE-ProRule" id="PRU01360"/>
    </source>
</evidence>
<dbReference type="InterPro" id="IPR036942">
    <property type="entry name" value="Beta-barrel_TonB_sf"/>
</dbReference>
<comment type="caution">
    <text evidence="12">The sequence shown here is derived from an EMBL/GenBank/DDBJ whole genome shotgun (WGS) entry which is preliminary data.</text>
</comment>
<dbReference type="InterPro" id="IPR037066">
    <property type="entry name" value="Plug_dom_sf"/>
</dbReference>
<keyword evidence="3 8" id="KW-1134">Transmembrane beta strand</keyword>
<evidence type="ECO:0000259" key="11">
    <source>
        <dbReference type="Pfam" id="PF07715"/>
    </source>
</evidence>
<gene>
    <name evidence="12" type="ORF">DQQ10_14815</name>
</gene>
<dbReference type="PANTHER" id="PTHR40980:SF4">
    <property type="entry name" value="TONB-DEPENDENT RECEPTOR-LIKE BETA-BARREL DOMAIN-CONTAINING PROTEIN"/>
    <property type="match status" value="1"/>
</dbReference>
<dbReference type="SUPFAM" id="SSF56935">
    <property type="entry name" value="Porins"/>
    <property type="match status" value="1"/>
</dbReference>
<dbReference type="Gene3D" id="2.40.170.20">
    <property type="entry name" value="TonB-dependent receptor, beta-barrel domain"/>
    <property type="match status" value="1"/>
</dbReference>
<dbReference type="InterPro" id="IPR039426">
    <property type="entry name" value="TonB-dep_rcpt-like"/>
</dbReference>
<dbReference type="Gene3D" id="2.60.40.1120">
    <property type="entry name" value="Carboxypeptidase-like, regulatory domain"/>
    <property type="match status" value="1"/>
</dbReference>
<evidence type="ECO:0000313" key="12">
    <source>
        <dbReference type="EMBL" id="RAW00322.1"/>
    </source>
</evidence>
<keyword evidence="6 8" id="KW-0472">Membrane</keyword>
<name>A0A364Y0J1_9BACT</name>
<comment type="subcellular location">
    <subcellularLocation>
        <location evidence="1 8">Cell outer membrane</location>
        <topology evidence="1 8">Multi-pass membrane protein</topology>
    </subcellularLocation>
</comment>
<dbReference type="InterPro" id="IPR010104">
    <property type="entry name" value="TonB_rcpt_bac"/>
</dbReference>
<dbReference type="InterPro" id="IPR012910">
    <property type="entry name" value="Plug_dom"/>
</dbReference>
<dbReference type="Pfam" id="PF00593">
    <property type="entry name" value="TonB_dep_Rec_b-barrel"/>
    <property type="match status" value="1"/>
</dbReference>
<dbReference type="Pfam" id="PF07715">
    <property type="entry name" value="Plug"/>
    <property type="match status" value="1"/>
</dbReference>
<dbReference type="EMBL" id="QMFY01000007">
    <property type="protein sequence ID" value="RAW00322.1"/>
    <property type="molecule type" value="Genomic_DNA"/>
</dbReference>
<dbReference type="AlphaFoldDB" id="A0A364Y0J1"/>
<evidence type="ECO:0000256" key="1">
    <source>
        <dbReference type="ARBA" id="ARBA00004571"/>
    </source>
</evidence>
<dbReference type="Gene3D" id="2.170.130.10">
    <property type="entry name" value="TonB-dependent receptor, plug domain"/>
    <property type="match status" value="1"/>
</dbReference>